<accession>A0ABT5DWP9</accession>
<evidence type="ECO:0000313" key="1">
    <source>
        <dbReference type="EMBL" id="MDC0718064.1"/>
    </source>
</evidence>
<dbReference type="RefSeq" id="WP_272086544.1">
    <property type="nucleotide sequence ID" value="NZ_JAQNDL010000001.1"/>
</dbReference>
<organism evidence="1 2">
    <name type="scientific">Nannocystis bainbridge</name>
    <dbReference type="NCBI Taxonomy" id="2995303"/>
    <lineage>
        <taxon>Bacteria</taxon>
        <taxon>Pseudomonadati</taxon>
        <taxon>Myxococcota</taxon>
        <taxon>Polyangia</taxon>
        <taxon>Nannocystales</taxon>
        <taxon>Nannocystaceae</taxon>
        <taxon>Nannocystis</taxon>
    </lineage>
</organism>
<dbReference type="Proteomes" id="UP001221686">
    <property type="component" value="Unassembled WGS sequence"/>
</dbReference>
<keyword evidence="2" id="KW-1185">Reference proteome</keyword>
<comment type="caution">
    <text evidence="1">The sequence shown here is derived from an EMBL/GenBank/DDBJ whole genome shotgun (WGS) entry which is preliminary data.</text>
</comment>
<name>A0ABT5DWP9_9BACT</name>
<proteinExistence type="predicted"/>
<protein>
    <submittedName>
        <fullName evidence="1">Uncharacterized protein</fullName>
    </submittedName>
</protein>
<reference evidence="1 2" key="1">
    <citation type="submission" date="2022-11" db="EMBL/GenBank/DDBJ databases">
        <title>Minimal conservation of predation-associated metabolite biosynthetic gene clusters underscores biosynthetic potential of Myxococcota including descriptions for ten novel species: Archangium lansinium sp. nov., Myxococcus landrumus sp. nov., Nannocystis bai.</title>
        <authorList>
            <person name="Ahearne A."/>
            <person name="Stevens C."/>
            <person name="Dowd S."/>
        </authorList>
    </citation>
    <scope>NUCLEOTIDE SEQUENCE [LARGE SCALE GENOMIC DNA]</scope>
    <source>
        <strain evidence="1 2">BB15-2</strain>
    </source>
</reference>
<evidence type="ECO:0000313" key="2">
    <source>
        <dbReference type="Proteomes" id="UP001221686"/>
    </source>
</evidence>
<sequence length="192" mass="21500">MSAEAPLDRTLAVLAPAGLGSVLVLGLRHSDNDHPLPFYRPFLLAGFWLELSEGVVWFDNHQGILTATPAVRPEPPASIDSDSLEDLCILDADGFLLDPAREPAAISTLELVAEHDEALREVRIAAVFLRCTDGAELFAHAWSFEGVTFGRAPEYAAWREENPYFKKWGRYRWDATNTPWTWASRQRLPMLP</sequence>
<gene>
    <name evidence="1" type="ORF">POL25_14250</name>
</gene>
<dbReference type="EMBL" id="JAQNDL010000001">
    <property type="protein sequence ID" value="MDC0718064.1"/>
    <property type="molecule type" value="Genomic_DNA"/>
</dbReference>